<organism evidence="1 2">
    <name type="scientific">Escallonia rubra</name>
    <dbReference type="NCBI Taxonomy" id="112253"/>
    <lineage>
        <taxon>Eukaryota</taxon>
        <taxon>Viridiplantae</taxon>
        <taxon>Streptophyta</taxon>
        <taxon>Embryophyta</taxon>
        <taxon>Tracheophyta</taxon>
        <taxon>Spermatophyta</taxon>
        <taxon>Magnoliopsida</taxon>
        <taxon>eudicotyledons</taxon>
        <taxon>Gunneridae</taxon>
        <taxon>Pentapetalae</taxon>
        <taxon>asterids</taxon>
        <taxon>campanulids</taxon>
        <taxon>Escalloniales</taxon>
        <taxon>Escalloniaceae</taxon>
        <taxon>Escallonia</taxon>
    </lineage>
</organism>
<keyword evidence="2" id="KW-1185">Reference proteome</keyword>
<reference evidence="1" key="1">
    <citation type="submission" date="2022-12" db="EMBL/GenBank/DDBJ databases">
        <title>Draft genome assemblies for two species of Escallonia (Escalloniales).</title>
        <authorList>
            <person name="Chanderbali A."/>
            <person name="Dervinis C."/>
            <person name="Anghel I."/>
            <person name="Soltis D."/>
            <person name="Soltis P."/>
            <person name="Zapata F."/>
        </authorList>
    </citation>
    <scope>NUCLEOTIDE SEQUENCE</scope>
    <source>
        <strain evidence="1">UCBG92.1500</strain>
        <tissue evidence="1">Leaf</tissue>
    </source>
</reference>
<dbReference type="AlphaFoldDB" id="A0AA88RVN4"/>
<evidence type="ECO:0000313" key="1">
    <source>
        <dbReference type="EMBL" id="KAK2990230.1"/>
    </source>
</evidence>
<name>A0AA88RVN4_9ASTE</name>
<dbReference type="EMBL" id="JAVXUO010000661">
    <property type="protein sequence ID" value="KAK2990230.1"/>
    <property type="molecule type" value="Genomic_DNA"/>
</dbReference>
<proteinExistence type="predicted"/>
<protein>
    <submittedName>
        <fullName evidence="1">Uncharacterized protein</fullName>
    </submittedName>
</protein>
<accession>A0AA88RVN4</accession>
<dbReference type="Proteomes" id="UP001187471">
    <property type="component" value="Unassembled WGS sequence"/>
</dbReference>
<sequence length="99" mass="10342">MATDSSIVIPFLANIRSMPSTPMFAGGREASASLLLGAAEESLRPNGTSIRGPPDAATASRAANMRMSAQETCSGHAASTIDFIRDLLKKKQIDSMDTG</sequence>
<evidence type="ECO:0000313" key="2">
    <source>
        <dbReference type="Proteomes" id="UP001187471"/>
    </source>
</evidence>
<comment type="caution">
    <text evidence="1">The sequence shown here is derived from an EMBL/GenBank/DDBJ whole genome shotgun (WGS) entry which is preliminary data.</text>
</comment>
<gene>
    <name evidence="1" type="ORF">RJ640_014682</name>
</gene>